<keyword evidence="1" id="KW-0812">Transmembrane</keyword>
<evidence type="ECO:0000313" key="3">
    <source>
        <dbReference type="Proteomes" id="UP000198824"/>
    </source>
</evidence>
<dbReference type="AlphaFoldDB" id="A0A1I6JLB1"/>
<dbReference type="STRING" id="1166337.SAMN05192580_0442"/>
<keyword evidence="3" id="KW-1185">Reference proteome</keyword>
<keyword evidence="1" id="KW-0472">Membrane</keyword>
<reference evidence="2 3" key="1">
    <citation type="submission" date="2016-10" db="EMBL/GenBank/DDBJ databases">
        <authorList>
            <person name="de Groot N.N."/>
        </authorList>
    </citation>
    <scope>NUCLEOTIDE SEQUENCE [LARGE SCALE GENOMIC DNA]</scope>
    <source>
        <strain evidence="2 3">S5-249</strain>
    </source>
</reference>
<accession>A0A1I6JLB1</accession>
<dbReference type="EMBL" id="FOZG01000001">
    <property type="protein sequence ID" value="SFR79714.1"/>
    <property type="molecule type" value="Genomic_DNA"/>
</dbReference>
<dbReference type="Proteomes" id="UP000198824">
    <property type="component" value="Unassembled WGS sequence"/>
</dbReference>
<gene>
    <name evidence="2" type="ORF">SAMN05192580_0442</name>
</gene>
<name>A0A1I6JLB1_9SPHN</name>
<evidence type="ECO:0000256" key="1">
    <source>
        <dbReference type="SAM" id="Phobius"/>
    </source>
</evidence>
<proteinExistence type="predicted"/>
<keyword evidence="1" id="KW-1133">Transmembrane helix</keyword>
<feature type="transmembrane region" description="Helical" evidence="1">
    <location>
        <begin position="52"/>
        <end position="73"/>
    </location>
</feature>
<dbReference type="RefSeq" id="WP_165611177.1">
    <property type="nucleotide sequence ID" value="NZ_FOZG01000001.1"/>
</dbReference>
<protein>
    <submittedName>
        <fullName evidence="2">Uncharacterized protein</fullName>
    </submittedName>
</protein>
<sequence length="147" mass="15759">MFTLLLANWALVFIVIASAGRWGAAPERAGAGMVLAASLLNFMFNGDPRTSFGTLHLPLFLIDVGLFAALLWLSLKASRQWTLCACGAQLAAVIGHLANASVHAISPFTYALLTGLSTWIVMVAIIAGTIRHQVRLAKRGVDPSWRT</sequence>
<evidence type="ECO:0000313" key="2">
    <source>
        <dbReference type="EMBL" id="SFR79714.1"/>
    </source>
</evidence>
<feature type="transmembrane region" description="Helical" evidence="1">
    <location>
        <begin position="110"/>
        <end position="130"/>
    </location>
</feature>
<feature type="transmembrane region" description="Helical" evidence="1">
    <location>
        <begin position="80"/>
        <end position="98"/>
    </location>
</feature>
<organism evidence="2 3">
    <name type="scientific">Sphingomonas jatrophae</name>
    <dbReference type="NCBI Taxonomy" id="1166337"/>
    <lineage>
        <taxon>Bacteria</taxon>
        <taxon>Pseudomonadati</taxon>
        <taxon>Pseudomonadota</taxon>
        <taxon>Alphaproteobacteria</taxon>
        <taxon>Sphingomonadales</taxon>
        <taxon>Sphingomonadaceae</taxon>
        <taxon>Sphingomonas</taxon>
    </lineage>
</organism>